<evidence type="ECO:0008006" key="4">
    <source>
        <dbReference type="Google" id="ProtNLM"/>
    </source>
</evidence>
<dbReference type="STRING" id="231916.A0A409Y6U2"/>
<proteinExistence type="predicted"/>
<sequence>MFAFSLGLALLPLISATVIDVQVGASGQLAYSPEAISAKPGDQVVFHFHAKNHTVTQSSFASPCGKKDGGFNSGFQPVAANQTDNLPTFTVTVNDTSPIWVYCAQAANTPNSHCGAGMVFAINCGADGTQNSFTNFKNAALSIGASLKAAAASASPAATDAPAAYATAAYGDVTIPAAPAVTPVTQAVTLGTETWTTTYNSYPGSPAPTPAAAEGTVHKVIVGGPGKLTFDPPFISALPRDTVVFEFHQKNHTVTQSSFADPCRPLNANGTTGFDSGFMAVADDATEFPTWNFTVTDTSPVWAYCRQTNPVSHCGSGMVFAINSVESSPRNFSAFQNVAKSLNGTAAAAVVPSASPSANANGASSLKHAGAGMSVLLASLVAFLL</sequence>
<evidence type="ECO:0000256" key="1">
    <source>
        <dbReference type="SAM" id="SignalP"/>
    </source>
</evidence>
<dbReference type="PANTHER" id="PTHR34883">
    <property type="entry name" value="SERINE-RICH PROTEIN, PUTATIVE-RELATED-RELATED"/>
    <property type="match status" value="1"/>
</dbReference>
<organism evidence="2 3">
    <name type="scientific">Gymnopilus dilepis</name>
    <dbReference type="NCBI Taxonomy" id="231916"/>
    <lineage>
        <taxon>Eukaryota</taxon>
        <taxon>Fungi</taxon>
        <taxon>Dikarya</taxon>
        <taxon>Basidiomycota</taxon>
        <taxon>Agaricomycotina</taxon>
        <taxon>Agaricomycetes</taxon>
        <taxon>Agaricomycetidae</taxon>
        <taxon>Agaricales</taxon>
        <taxon>Agaricineae</taxon>
        <taxon>Hymenogastraceae</taxon>
        <taxon>Gymnopilus</taxon>
    </lineage>
</organism>
<dbReference type="OrthoDB" id="1921208at2759"/>
<comment type="caution">
    <text evidence="2">The sequence shown here is derived from an EMBL/GenBank/DDBJ whole genome shotgun (WGS) entry which is preliminary data.</text>
</comment>
<dbReference type="InterPro" id="IPR008972">
    <property type="entry name" value="Cupredoxin"/>
</dbReference>
<dbReference type="AlphaFoldDB" id="A0A409Y6U2"/>
<keyword evidence="1" id="KW-0732">Signal</keyword>
<feature type="signal peptide" evidence="1">
    <location>
        <begin position="1"/>
        <end position="16"/>
    </location>
</feature>
<reference evidence="2 3" key="1">
    <citation type="journal article" date="2018" name="Evol. Lett.">
        <title>Horizontal gene cluster transfer increased hallucinogenic mushroom diversity.</title>
        <authorList>
            <person name="Reynolds H.T."/>
            <person name="Vijayakumar V."/>
            <person name="Gluck-Thaler E."/>
            <person name="Korotkin H.B."/>
            <person name="Matheny P.B."/>
            <person name="Slot J.C."/>
        </authorList>
    </citation>
    <scope>NUCLEOTIDE SEQUENCE [LARGE SCALE GENOMIC DNA]</scope>
    <source>
        <strain evidence="2 3">SRW20</strain>
    </source>
</reference>
<dbReference type="EMBL" id="NHYE01001098">
    <property type="protein sequence ID" value="PPQ98734.1"/>
    <property type="molecule type" value="Genomic_DNA"/>
</dbReference>
<dbReference type="InParanoid" id="A0A409Y6U2"/>
<dbReference type="InterPro" id="IPR052953">
    <property type="entry name" value="Ser-rich/MCO-related"/>
</dbReference>
<protein>
    <recommendedName>
        <fullName evidence="4">Phytocyanin domain-containing protein</fullName>
    </recommendedName>
</protein>
<dbReference type="CDD" id="cd00920">
    <property type="entry name" value="Cupredoxin"/>
    <property type="match status" value="2"/>
</dbReference>
<accession>A0A409Y6U2</accession>
<evidence type="ECO:0000313" key="3">
    <source>
        <dbReference type="Proteomes" id="UP000284706"/>
    </source>
</evidence>
<dbReference type="PANTHER" id="PTHR34883:SF15">
    <property type="entry name" value="EXTRACELLULAR SERINE-RICH PROTEIN"/>
    <property type="match status" value="1"/>
</dbReference>
<dbReference type="Proteomes" id="UP000284706">
    <property type="component" value="Unassembled WGS sequence"/>
</dbReference>
<dbReference type="SUPFAM" id="SSF49503">
    <property type="entry name" value="Cupredoxins"/>
    <property type="match status" value="2"/>
</dbReference>
<name>A0A409Y6U2_9AGAR</name>
<keyword evidence="3" id="KW-1185">Reference proteome</keyword>
<evidence type="ECO:0000313" key="2">
    <source>
        <dbReference type="EMBL" id="PPQ98734.1"/>
    </source>
</evidence>
<dbReference type="Gene3D" id="2.60.40.420">
    <property type="entry name" value="Cupredoxins - blue copper proteins"/>
    <property type="match status" value="2"/>
</dbReference>
<gene>
    <name evidence="2" type="ORF">CVT26_010034</name>
</gene>
<feature type="chain" id="PRO_5019428985" description="Phytocyanin domain-containing protein" evidence="1">
    <location>
        <begin position="17"/>
        <end position="385"/>
    </location>
</feature>